<proteinExistence type="predicted"/>
<dbReference type="STRING" id="242231.NGO_0686"/>
<sequence length="50" mass="5900">MRKKIKKWIYATNGIIMSIWIIFFQILALCMTVAEQPFSMKTILFILFSA</sequence>
<keyword evidence="1" id="KW-1133">Transmembrane helix</keyword>
<dbReference type="EMBL" id="AE004969">
    <property type="protein sequence ID" value="AAW89413.1"/>
    <property type="molecule type" value="Genomic_DNA"/>
</dbReference>
<dbReference type="HOGENOM" id="CLU_3219032_0_0_4"/>
<protein>
    <submittedName>
        <fullName evidence="2">Uncharacterized protein</fullName>
    </submittedName>
</protein>
<dbReference type="AlphaFoldDB" id="Q5F8S4"/>
<dbReference type="Proteomes" id="UP000000535">
    <property type="component" value="Chromosome"/>
</dbReference>
<keyword evidence="1" id="KW-0472">Membrane</keyword>
<organism evidence="2 3">
    <name type="scientific">Neisseria gonorrhoeae (strain ATCC 700825 / FA 1090)</name>
    <dbReference type="NCBI Taxonomy" id="242231"/>
    <lineage>
        <taxon>Bacteria</taxon>
        <taxon>Pseudomonadati</taxon>
        <taxon>Pseudomonadota</taxon>
        <taxon>Betaproteobacteria</taxon>
        <taxon>Neisseriales</taxon>
        <taxon>Neisseriaceae</taxon>
        <taxon>Neisseria</taxon>
    </lineage>
</organism>
<dbReference type="KEGG" id="ngo:NGO_0686"/>
<feature type="transmembrane region" description="Helical" evidence="1">
    <location>
        <begin position="12"/>
        <end position="34"/>
    </location>
</feature>
<reference evidence="3" key="1">
    <citation type="submission" date="2003-03" db="EMBL/GenBank/DDBJ databases">
        <title>The complete genome sequence of Neisseria gonorrhoeae.</title>
        <authorList>
            <person name="Lewis L.A."/>
            <person name="Gillaspy A.F."/>
            <person name="McLaughlin R.E."/>
            <person name="Gipson M."/>
            <person name="Ducey T.F."/>
            <person name="Ownbey T."/>
            <person name="Hartman K."/>
            <person name="Nydick C."/>
            <person name="Carson M.B."/>
            <person name="Vaughn J."/>
            <person name="Thomson C."/>
            <person name="Song L."/>
            <person name="Lin S."/>
            <person name="Yuan X."/>
            <person name="Najar F."/>
            <person name="Zhan M."/>
            <person name="Ren Q."/>
            <person name="Zhu H."/>
            <person name="Qi S."/>
            <person name="Kenton S.M."/>
            <person name="Lai H."/>
            <person name="White J.D."/>
            <person name="Clifton S."/>
            <person name="Roe B.A."/>
            <person name="Dyer D.W."/>
        </authorList>
    </citation>
    <scope>NUCLEOTIDE SEQUENCE [LARGE SCALE GENOMIC DNA]</scope>
    <source>
        <strain evidence="3">ATCC 700825 / FA 1090</strain>
    </source>
</reference>
<name>Q5F8S4_NEIG1</name>
<evidence type="ECO:0000313" key="3">
    <source>
        <dbReference type="Proteomes" id="UP000000535"/>
    </source>
</evidence>
<gene>
    <name evidence="2" type="ORF">NGO_0686</name>
</gene>
<evidence type="ECO:0000313" key="2">
    <source>
        <dbReference type="EMBL" id="AAW89413.1"/>
    </source>
</evidence>
<keyword evidence="1" id="KW-0812">Transmembrane</keyword>
<accession>Q5F8S4</accession>
<evidence type="ECO:0000256" key="1">
    <source>
        <dbReference type="SAM" id="Phobius"/>
    </source>
</evidence>
<keyword evidence="3" id="KW-1185">Reference proteome</keyword>